<feature type="region of interest" description="Disordered" evidence="6">
    <location>
        <begin position="604"/>
        <end position="642"/>
    </location>
</feature>
<feature type="compositionally biased region" description="Basic and acidic residues" evidence="6">
    <location>
        <begin position="133"/>
        <end position="149"/>
    </location>
</feature>
<evidence type="ECO:0000256" key="1">
    <source>
        <dbReference type="ARBA" id="ARBA00004123"/>
    </source>
</evidence>
<dbReference type="Proteomes" id="UP001209878">
    <property type="component" value="Unassembled WGS sequence"/>
</dbReference>
<dbReference type="EMBL" id="JAODUO010000126">
    <property type="protein sequence ID" value="KAK2188656.1"/>
    <property type="molecule type" value="Genomic_DNA"/>
</dbReference>
<evidence type="ECO:0000313" key="9">
    <source>
        <dbReference type="Proteomes" id="UP001209878"/>
    </source>
</evidence>
<dbReference type="AlphaFoldDB" id="A0AAD9P5R5"/>
<dbReference type="PANTHER" id="PTHR23043:SF40">
    <property type="match status" value="1"/>
</dbReference>
<dbReference type="GO" id="GO:0005634">
    <property type="term" value="C:nucleus"/>
    <property type="evidence" value="ECO:0007669"/>
    <property type="project" value="UniProtKB-SubCell"/>
</dbReference>
<evidence type="ECO:0000256" key="5">
    <source>
        <dbReference type="ARBA" id="ARBA00023242"/>
    </source>
</evidence>
<feature type="compositionally biased region" description="Pro residues" evidence="6">
    <location>
        <begin position="539"/>
        <end position="550"/>
    </location>
</feature>
<name>A0AAD9P5R5_RIDPI</name>
<dbReference type="GO" id="GO:0000981">
    <property type="term" value="F:DNA-binding transcription factor activity, RNA polymerase II-specific"/>
    <property type="evidence" value="ECO:0007669"/>
    <property type="project" value="TreeGrafter"/>
</dbReference>
<feature type="domain" description="PAS fold-3" evidence="7">
    <location>
        <begin position="5"/>
        <end position="48"/>
    </location>
</feature>
<feature type="compositionally biased region" description="Polar residues" evidence="6">
    <location>
        <begin position="604"/>
        <end position="618"/>
    </location>
</feature>
<evidence type="ECO:0000256" key="3">
    <source>
        <dbReference type="ARBA" id="ARBA00023125"/>
    </source>
</evidence>
<dbReference type="InterPro" id="IPR013655">
    <property type="entry name" value="PAS_fold_3"/>
</dbReference>
<sequence>MTCTVIHKGTSVSRYYRFLAKNGDWVWMQTRATIIYNTKNEPQYVVCMNYVIGQDEGRHFLMMEQEVRGVKYTDIRGAIDVTNLSSPPSGHTSSSGYSSEDDQANNAIGGGHLAVTDHTDMDSLPSTPSTHGGDAHDDDMLTVQSHDDGNVNMQNDDIPELCTDDISFDDLVSSDAWLENMQPDLHQIVSNTNKVDGIDMAGILQENYAKGDIDMEDISCDDPQSKGKDFLNSLLTGDATSASSGNLGMVGMDAQTTLPSKTWTTTSSSCLTATSLANSRSSPMLHGMERLSPPPVNPPSRVASTPQLRVLVSGGSDGGAAAPRPVSSSQQSLLSTATVITTTTDRGKSYVAIPFNLSGLQWQQSAAAAEAQQKQTLFAIPLSLATSQPAASQSQARQTLVAIPLSSASATKPTAVMQSSQCSTVPSVMQRSNKRTQMCGESVTSPAAVSRSLCGMVEHDSDDISVKVAKQLLREQLVSSGGALDWLTMPSGASTGSFNIVNNPNSADIDRDCFTGMSRAETRMVSPLQVTSPNSSPLGSPPPLASPPPSNQGVFTNTYCSTPSPMFQQTPPLQPATSQQSATEKLAILNSIFDDHRYTNKVNTTTFAPSRQTSTHTTSKARKSSSGSSCSGVGSSSQPTSPSVLKQFLLCKEPLNPNKGSDTVLAEEGMSQLNIGDGAGGSGSTLKRLLTGQMDKKEVHKCEQRLIETRRQSSIGSPSSSSQPSPGRYDDPYSDDLSSDDFGNMDLLGMDPVTDLESLWQPSNMDSEFLMSSTELDETLREVTRQDDLLLQHYFNDIS</sequence>
<dbReference type="InterPro" id="IPR001610">
    <property type="entry name" value="PAC"/>
</dbReference>
<dbReference type="SUPFAM" id="SSF55785">
    <property type="entry name" value="PYP-like sensor domain (PAS domain)"/>
    <property type="match status" value="1"/>
</dbReference>
<comment type="caution">
    <text evidence="8">The sequence shown here is derived from an EMBL/GenBank/DDBJ whole genome shotgun (WGS) entry which is preliminary data.</text>
</comment>
<gene>
    <name evidence="8" type="ORF">NP493_126g07017</name>
</gene>
<organism evidence="8 9">
    <name type="scientific">Ridgeia piscesae</name>
    <name type="common">Tubeworm</name>
    <dbReference type="NCBI Taxonomy" id="27915"/>
    <lineage>
        <taxon>Eukaryota</taxon>
        <taxon>Metazoa</taxon>
        <taxon>Spiralia</taxon>
        <taxon>Lophotrochozoa</taxon>
        <taxon>Annelida</taxon>
        <taxon>Polychaeta</taxon>
        <taxon>Sedentaria</taxon>
        <taxon>Canalipalpata</taxon>
        <taxon>Sabellida</taxon>
        <taxon>Siboglinidae</taxon>
        <taxon>Ridgeia</taxon>
    </lineage>
</organism>
<feature type="compositionally biased region" description="Low complexity" evidence="6">
    <location>
        <begin position="712"/>
        <end position="727"/>
    </location>
</feature>
<accession>A0AAD9P5R5</accession>
<dbReference type="InterPro" id="IPR000014">
    <property type="entry name" value="PAS"/>
</dbReference>
<keyword evidence="5" id="KW-0539">Nucleus</keyword>
<keyword evidence="9" id="KW-1185">Reference proteome</keyword>
<dbReference type="InterPro" id="IPR035965">
    <property type="entry name" value="PAS-like_dom_sf"/>
</dbReference>
<keyword evidence="3" id="KW-0238">DNA-binding</keyword>
<dbReference type="CDD" id="cd00130">
    <property type="entry name" value="PAS"/>
    <property type="match status" value="1"/>
</dbReference>
<keyword evidence="4" id="KW-0804">Transcription</keyword>
<evidence type="ECO:0000313" key="8">
    <source>
        <dbReference type="EMBL" id="KAK2188656.1"/>
    </source>
</evidence>
<proteinExistence type="predicted"/>
<dbReference type="GO" id="GO:0000977">
    <property type="term" value="F:RNA polymerase II transcription regulatory region sequence-specific DNA binding"/>
    <property type="evidence" value="ECO:0007669"/>
    <property type="project" value="TreeGrafter"/>
</dbReference>
<evidence type="ECO:0000256" key="6">
    <source>
        <dbReference type="SAM" id="MobiDB-lite"/>
    </source>
</evidence>
<protein>
    <recommendedName>
        <fullName evidence="7">PAS fold-3 domain-containing protein</fullName>
    </recommendedName>
</protein>
<evidence type="ECO:0000259" key="7">
    <source>
        <dbReference type="Pfam" id="PF08447"/>
    </source>
</evidence>
<dbReference type="Gene3D" id="3.30.450.20">
    <property type="entry name" value="PAS domain"/>
    <property type="match status" value="1"/>
</dbReference>
<feature type="region of interest" description="Disordered" evidence="6">
    <location>
        <begin position="527"/>
        <end position="582"/>
    </location>
</feature>
<feature type="compositionally biased region" description="Polar residues" evidence="6">
    <location>
        <begin position="552"/>
        <end position="582"/>
    </location>
</feature>
<evidence type="ECO:0000256" key="4">
    <source>
        <dbReference type="ARBA" id="ARBA00023163"/>
    </source>
</evidence>
<reference evidence="8" key="1">
    <citation type="journal article" date="2023" name="Mol. Biol. Evol.">
        <title>Third-Generation Sequencing Reveals the Adaptive Role of the Epigenome in Three Deep-Sea Polychaetes.</title>
        <authorList>
            <person name="Perez M."/>
            <person name="Aroh O."/>
            <person name="Sun Y."/>
            <person name="Lan Y."/>
            <person name="Juniper S.K."/>
            <person name="Young C.R."/>
            <person name="Angers B."/>
            <person name="Qian P.Y."/>
        </authorList>
    </citation>
    <scope>NUCLEOTIDE SEQUENCE</scope>
    <source>
        <strain evidence="8">R07B-5</strain>
    </source>
</reference>
<feature type="compositionally biased region" description="Low complexity" evidence="6">
    <location>
        <begin position="85"/>
        <end position="98"/>
    </location>
</feature>
<keyword evidence="2" id="KW-0805">Transcription regulation</keyword>
<dbReference type="PANTHER" id="PTHR23043">
    <property type="entry name" value="HYPOXIA-INDUCIBLE FACTOR 1 ALPHA"/>
    <property type="match status" value="1"/>
</dbReference>
<feature type="compositionally biased region" description="Low complexity" evidence="6">
    <location>
        <begin position="624"/>
        <end position="642"/>
    </location>
</feature>
<comment type="subcellular location">
    <subcellularLocation>
        <location evidence="1">Nucleus</location>
    </subcellularLocation>
</comment>
<feature type="region of interest" description="Disordered" evidence="6">
    <location>
        <begin position="81"/>
        <end position="150"/>
    </location>
</feature>
<dbReference type="SMART" id="SM00086">
    <property type="entry name" value="PAC"/>
    <property type="match status" value="1"/>
</dbReference>
<feature type="region of interest" description="Disordered" evidence="6">
    <location>
        <begin position="707"/>
        <end position="746"/>
    </location>
</feature>
<evidence type="ECO:0000256" key="2">
    <source>
        <dbReference type="ARBA" id="ARBA00023015"/>
    </source>
</evidence>
<dbReference type="Pfam" id="PF08447">
    <property type="entry name" value="PAS_3"/>
    <property type="match status" value="1"/>
</dbReference>